<dbReference type="Proteomes" id="UP000249091">
    <property type="component" value="Chromosome 1"/>
</dbReference>
<proteinExistence type="predicted"/>
<dbReference type="AlphaFoldDB" id="A0A2X4TSD7"/>
<name>A0A2X4TSD7_9NOCA</name>
<gene>
    <name evidence="1" type="ORF">NCTC10994_01522</name>
</gene>
<protein>
    <submittedName>
        <fullName evidence="1">Uncharacterized protein</fullName>
    </submittedName>
</protein>
<accession>A0A2X4TSD7</accession>
<keyword evidence="2" id="KW-1185">Reference proteome</keyword>
<organism evidence="1 2">
    <name type="scientific">Rhodococcus coprophilus</name>
    <dbReference type="NCBI Taxonomy" id="38310"/>
    <lineage>
        <taxon>Bacteria</taxon>
        <taxon>Bacillati</taxon>
        <taxon>Actinomycetota</taxon>
        <taxon>Actinomycetes</taxon>
        <taxon>Mycobacteriales</taxon>
        <taxon>Nocardiaceae</taxon>
        <taxon>Rhodococcus</taxon>
    </lineage>
</organism>
<dbReference type="EMBL" id="LS483468">
    <property type="protein sequence ID" value="SQI30367.1"/>
    <property type="molecule type" value="Genomic_DNA"/>
</dbReference>
<dbReference type="STRING" id="1219011.GCA_001895045_01875"/>
<evidence type="ECO:0000313" key="1">
    <source>
        <dbReference type="EMBL" id="SQI30367.1"/>
    </source>
</evidence>
<sequence>MHPAGYDSGVQTYMNTPRTAGFALYIRRRPRMYTAELRLPVIPMGVLC</sequence>
<dbReference type="KEGG" id="rcr:NCTC10994_01522"/>
<evidence type="ECO:0000313" key="2">
    <source>
        <dbReference type="Proteomes" id="UP000249091"/>
    </source>
</evidence>
<reference evidence="1 2" key="1">
    <citation type="submission" date="2018-06" db="EMBL/GenBank/DDBJ databases">
        <authorList>
            <consortium name="Pathogen Informatics"/>
            <person name="Doyle S."/>
        </authorList>
    </citation>
    <scope>NUCLEOTIDE SEQUENCE [LARGE SCALE GENOMIC DNA]</scope>
    <source>
        <strain evidence="1 2">NCTC10994</strain>
    </source>
</reference>